<proteinExistence type="predicted"/>
<feature type="non-terminal residue" evidence="1">
    <location>
        <position position="1"/>
    </location>
</feature>
<sequence>VCLSSFSADDIRNAVRVTLETLQLGTLSQLIISFPYDESV</sequence>
<dbReference type="EMBL" id="UYYB01094733">
    <property type="protein sequence ID" value="VDM74905.1"/>
    <property type="molecule type" value="Genomic_DNA"/>
</dbReference>
<accession>A0A3P7KX18</accession>
<dbReference type="Proteomes" id="UP000270094">
    <property type="component" value="Unassembled WGS sequence"/>
</dbReference>
<dbReference type="AlphaFoldDB" id="A0A3P7KX18"/>
<evidence type="ECO:0000313" key="1">
    <source>
        <dbReference type="EMBL" id="VDM74905.1"/>
    </source>
</evidence>
<gene>
    <name evidence="1" type="ORF">SVUK_LOCUS9903</name>
</gene>
<evidence type="ECO:0000313" key="2">
    <source>
        <dbReference type="Proteomes" id="UP000270094"/>
    </source>
</evidence>
<protein>
    <submittedName>
        <fullName evidence="1">Uncharacterized protein</fullName>
    </submittedName>
</protein>
<dbReference type="OrthoDB" id="5596051at2759"/>
<feature type="non-terminal residue" evidence="1">
    <location>
        <position position="40"/>
    </location>
</feature>
<keyword evidence="2" id="KW-1185">Reference proteome</keyword>
<reference evidence="1 2" key="1">
    <citation type="submission" date="2018-11" db="EMBL/GenBank/DDBJ databases">
        <authorList>
            <consortium name="Pathogen Informatics"/>
        </authorList>
    </citation>
    <scope>NUCLEOTIDE SEQUENCE [LARGE SCALE GENOMIC DNA]</scope>
</reference>
<name>A0A3P7KX18_STRVU</name>
<organism evidence="1 2">
    <name type="scientific">Strongylus vulgaris</name>
    <name type="common">Blood worm</name>
    <dbReference type="NCBI Taxonomy" id="40348"/>
    <lineage>
        <taxon>Eukaryota</taxon>
        <taxon>Metazoa</taxon>
        <taxon>Ecdysozoa</taxon>
        <taxon>Nematoda</taxon>
        <taxon>Chromadorea</taxon>
        <taxon>Rhabditida</taxon>
        <taxon>Rhabditina</taxon>
        <taxon>Rhabditomorpha</taxon>
        <taxon>Strongyloidea</taxon>
        <taxon>Strongylidae</taxon>
        <taxon>Strongylus</taxon>
    </lineage>
</organism>